<reference evidence="2 3" key="1">
    <citation type="journal article" date="2020" name="Cell Host Microbe">
        <title>Functional and Genomic Variation between Human-Derived Isolates of Lachnospiraceae Reveals Inter- and Intra-Species Diversity.</title>
        <authorList>
            <person name="Sorbara M.T."/>
            <person name="Littmann E.R."/>
            <person name="Fontana E."/>
            <person name="Moody T.U."/>
            <person name="Kohout C.E."/>
            <person name="Gjonbalaj M."/>
            <person name="Eaton V."/>
            <person name="Seok R."/>
            <person name="Leiner I.M."/>
            <person name="Pamer E.G."/>
        </authorList>
    </citation>
    <scope>NUCLEOTIDE SEQUENCE [LARGE SCALE GENOMIC DNA]</scope>
    <source>
        <strain evidence="2 3">MSK.14.54</strain>
    </source>
</reference>
<keyword evidence="3" id="KW-1185">Reference proteome</keyword>
<dbReference type="GeneID" id="79856930"/>
<evidence type="ECO:0000259" key="1">
    <source>
        <dbReference type="Pfam" id="PF01939"/>
    </source>
</evidence>
<evidence type="ECO:0000313" key="3">
    <source>
        <dbReference type="Proteomes" id="UP000768180"/>
    </source>
</evidence>
<gene>
    <name evidence="2" type="ORF">G5B05_17295</name>
</gene>
<organism evidence="2 3">
    <name type="scientific">Fusicatenibacter saccharivorans</name>
    <dbReference type="NCBI Taxonomy" id="1150298"/>
    <lineage>
        <taxon>Bacteria</taxon>
        <taxon>Bacillati</taxon>
        <taxon>Bacillota</taxon>
        <taxon>Clostridia</taxon>
        <taxon>Lachnospirales</taxon>
        <taxon>Lachnospiraceae</taxon>
        <taxon>Fusicatenibacter</taxon>
    </lineage>
</organism>
<comment type="caution">
    <text evidence="2">The sequence shown here is derived from an EMBL/GenBank/DDBJ whole genome shotgun (WGS) entry which is preliminary data.</text>
</comment>
<dbReference type="RefSeq" id="WP_117760905.1">
    <property type="nucleotide sequence ID" value="NZ_CABJFB010000002.1"/>
</dbReference>
<dbReference type="InterPro" id="IPR011856">
    <property type="entry name" value="tRNA_endonuc-like_dom_sf"/>
</dbReference>
<feature type="domain" description="Endonuclease NucS C-terminal" evidence="1">
    <location>
        <begin position="39"/>
        <end position="93"/>
    </location>
</feature>
<proteinExistence type="predicted"/>
<dbReference type="InterPro" id="IPR048301">
    <property type="entry name" value="NucS_C"/>
</dbReference>
<sequence length="299" mass="34357">MSEIKLFEVGTVVKERTSSTVVLEKQLQTTIEQNMETFFGVRFLKSEYMITSGRMDSIGIDENNSPVIFEYKRSSSENVINQGLFYLDWLLDHKADFKLLVIEKLGMEVADQIDWSVPCVICIASDFTKYDVHAVNQMQRNIKLVKYRKYGEDLLLFEHLNTPVAKPVTETSTISTTSSTYTQKTHLEKLSSASSHFKTLYTALCDYIESLGDDLVPNQLKLYLAYKKVQNIFCIEIYNKQILLRMKLDPDTVELEEGFTRDTRGIGHYGTGELEVSIKTAEDFQKAKKLIDRAYQETL</sequence>
<dbReference type="Gene3D" id="3.40.1350.10">
    <property type="match status" value="1"/>
</dbReference>
<accession>A0ABX2GIF6</accession>
<evidence type="ECO:0000313" key="2">
    <source>
        <dbReference type="EMBL" id="NSE18087.1"/>
    </source>
</evidence>
<dbReference type="EMBL" id="JAAITQ010000077">
    <property type="protein sequence ID" value="NSE18087.1"/>
    <property type="molecule type" value="Genomic_DNA"/>
</dbReference>
<dbReference type="Pfam" id="PF01939">
    <property type="entry name" value="NucS_C"/>
    <property type="match status" value="1"/>
</dbReference>
<name>A0ABX2GIF6_9FIRM</name>
<protein>
    <submittedName>
        <fullName evidence="2">DUF91 domain-containing protein</fullName>
    </submittedName>
</protein>
<dbReference type="Proteomes" id="UP000768180">
    <property type="component" value="Unassembled WGS sequence"/>
</dbReference>